<gene>
    <name evidence="3" type="ORF">DFR37_101106</name>
</gene>
<evidence type="ECO:0000313" key="3">
    <source>
        <dbReference type="EMBL" id="RBP42981.1"/>
    </source>
</evidence>
<dbReference type="Pfam" id="PF01075">
    <property type="entry name" value="Glyco_transf_9"/>
    <property type="match status" value="1"/>
</dbReference>
<keyword evidence="1" id="KW-0328">Glycosyltransferase</keyword>
<dbReference type="InterPro" id="IPR051199">
    <property type="entry name" value="LPS_LOS_Heptosyltrfase"/>
</dbReference>
<proteinExistence type="predicted"/>
<dbReference type="OrthoDB" id="9797795at2"/>
<reference evidence="3 4" key="1">
    <citation type="submission" date="2018-06" db="EMBL/GenBank/DDBJ databases">
        <title>Genomic Encyclopedia of Type Strains, Phase IV (KMG-IV): sequencing the most valuable type-strain genomes for metagenomic binning, comparative biology and taxonomic classification.</title>
        <authorList>
            <person name="Goeker M."/>
        </authorList>
    </citation>
    <scope>NUCLEOTIDE SEQUENCE [LARGE SCALE GENOMIC DNA]</scope>
    <source>
        <strain evidence="3 4">DSM 25520</strain>
    </source>
</reference>
<evidence type="ECO:0000256" key="2">
    <source>
        <dbReference type="ARBA" id="ARBA00022679"/>
    </source>
</evidence>
<dbReference type="PANTHER" id="PTHR30160:SF1">
    <property type="entry name" value="LIPOPOLYSACCHARIDE 1,2-N-ACETYLGLUCOSAMINETRANSFERASE-RELATED"/>
    <property type="match status" value="1"/>
</dbReference>
<dbReference type="AlphaFoldDB" id="A0A366HLA1"/>
<evidence type="ECO:0000313" key="4">
    <source>
        <dbReference type="Proteomes" id="UP000253628"/>
    </source>
</evidence>
<dbReference type="RefSeq" id="WP_113931297.1">
    <property type="nucleotide sequence ID" value="NZ_JACCEU010000001.1"/>
</dbReference>
<protein>
    <submittedName>
        <fullName evidence="3">Lipopolysaccharide heptosyltransferase II</fullName>
    </submittedName>
</protein>
<evidence type="ECO:0000256" key="1">
    <source>
        <dbReference type="ARBA" id="ARBA00022676"/>
    </source>
</evidence>
<dbReference type="CDD" id="cd03789">
    <property type="entry name" value="GT9_LPS_heptosyltransferase"/>
    <property type="match status" value="1"/>
</dbReference>
<dbReference type="InterPro" id="IPR002201">
    <property type="entry name" value="Glyco_trans_9"/>
</dbReference>
<dbReference type="Proteomes" id="UP000253628">
    <property type="component" value="Unassembled WGS sequence"/>
</dbReference>
<dbReference type="EMBL" id="QNRQ01000001">
    <property type="protein sequence ID" value="RBP42981.1"/>
    <property type="molecule type" value="Genomic_DNA"/>
</dbReference>
<keyword evidence="4" id="KW-1185">Reference proteome</keyword>
<dbReference type="PANTHER" id="PTHR30160">
    <property type="entry name" value="TETRAACYLDISACCHARIDE 4'-KINASE-RELATED"/>
    <property type="match status" value="1"/>
</dbReference>
<dbReference type="GO" id="GO:0009244">
    <property type="term" value="P:lipopolysaccharide core region biosynthetic process"/>
    <property type="evidence" value="ECO:0007669"/>
    <property type="project" value="TreeGrafter"/>
</dbReference>
<dbReference type="SUPFAM" id="SSF53756">
    <property type="entry name" value="UDP-Glycosyltransferase/glycogen phosphorylase"/>
    <property type="match status" value="1"/>
</dbReference>
<dbReference type="GO" id="GO:0008713">
    <property type="term" value="F:ADP-heptose-lipopolysaccharide heptosyltransferase activity"/>
    <property type="evidence" value="ECO:0007669"/>
    <property type="project" value="TreeGrafter"/>
</dbReference>
<accession>A0A366HLA1</accession>
<name>A0A366HLA1_9BURK</name>
<keyword evidence="2 3" id="KW-0808">Transferase</keyword>
<dbReference type="GO" id="GO:0005829">
    <property type="term" value="C:cytosol"/>
    <property type="evidence" value="ECO:0007669"/>
    <property type="project" value="TreeGrafter"/>
</dbReference>
<sequence length="384" mass="41472">MTTVHTWTQARNVLCVRLDNMGDVLMSTPAIRALKTSVPGRRITLLASDSGAALAPYLPEVDDTLVYNAAWVKNGGGYPGDGRAMVAELHERGFDAAVIFTVYSQSALPAALMCHFAGIPLALAHSRENPYHLLSHWVKEIEPAQLIRHEVQRQLDLVATVGAACSDVGLSLATRGSDRRSLQAILRDLQVAPDGQWIVVHCGASAASRCYSPERYARVISQLADSGCQVLLTGSAQEKPLIESVIRQCTARKHVFDLTGKLGLGEFACLIEDARLLISNNTGPVHIAAAVQTAVVDLYALTNLQHTPWNVPHRLLYHDVPCKNCYSSVCTQGTNACLEGVDPQAVVDAALEMLSPNENGPACLDSFNRQESVRARPAIQLGKP</sequence>
<dbReference type="Gene3D" id="3.40.50.2000">
    <property type="entry name" value="Glycogen Phosphorylase B"/>
    <property type="match status" value="2"/>
</dbReference>
<organism evidence="3 4">
    <name type="scientific">Eoetvoesiella caeni</name>
    <dbReference type="NCBI Taxonomy" id="645616"/>
    <lineage>
        <taxon>Bacteria</taxon>
        <taxon>Pseudomonadati</taxon>
        <taxon>Pseudomonadota</taxon>
        <taxon>Betaproteobacteria</taxon>
        <taxon>Burkholderiales</taxon>
        <taxon>Alcaligenaceae</taxon>
        <taxon>Eoetvoesiella</taxon>
    </lineage>
</organism>
<comment type="caution">
    <text evidence="3">The sequence shown here is derived from an EMBL/GenBank/DDBJ whole genome shotgun (WGS) entry which is preliminary data.</text>
</comment>